<dbReference type="PANTHER" id="PTHR31223">
    <property type="entry name" value="LOG FAMILY PROTEIN YJL055W"/>
    <property type="match status" value="1"/>
</dbReference>
<dbReference type="InterPro" id="IPR031100">
    <property type="entry name" value="LOG_fam"/>
</dbReference>
<reference evidence="3 4" key="1">
    <citation type="submission" date="2022-07" db="EMBL/GenBank/DDBJ databases">
        <title>Novel species in genus Aeromicrobium.</title>
        <authorList>
            <person name="Ye L."/>
        </authorList>
    </citation>
    <scope>NUCLEOTIDE SEQUENCE [LARGE SCALE GENOMIC DNA]</scope>
    <source>
        <strain evidence="4">zg-Y50</strain>
    </source>
</reference>
<evidence type="ECO:0000313" key="3">
    <source>
        <dbReference type="EMBL" id="UUI68871.1"/>
    </source>
</evidence>
<keyword evidence="2" id="KW-0378">Hydrolase</keyword>
<dbReference type="Proteomes" id="UP001315860">
    <property type="component" value="Chromosome"/>
</dbReference>
<evidence type="ECO:0000313" key="4">
    <source>
        <dbReference type="Proteomes" id="UP001315860"/>
    </source>
</evidence>
<dbReference type="InterPro" id="IPR005269">
    <property type="entry name" value="LOG"/>
</dbReference>
<evidence type="ECO:0000256" key="2">
    <source>
        <dbReference type="RuleBase" id="RU363015"/>
    </source>
</evidence>
<dbReference type="SUPFAM" id="SSF102405">
    <property type="entry name" value="MCP/YpsA-like"/>
    <property type="match status" value="1"/>
</dbReference>
<comment type="catalytic activity">
    <reaction evidence="2">
        <text>9-ribosyl-trans-zeatin 5'-phosphate + H2O = trans-zeatin + D-ribose 5-phosphate</text>
        <dbReference type="Rhea" id="RHEA:48564"/>
        <dbReference type="ChEBI" id="CHEBI:15377"/>
        <dbReference type="ChEBI" id="CHEBI:16522"/>
        <dbReference type="ChEBI" id="CHEBI:78346"/>
        <dbReference type="ChEBI" id="CHEBI:87947"/>
        <dbReference type="EC" id="3.2.2.n1"/>
    </reaction>
</comment>
<gene>
    <name evidence="3" type="ORF">NP095_01830</name>
</gene>
<keyword evidence="2" id="KW-0203">Cytokinin biosynthesis</keyword>
<dbReference type="Gene3D" id="3.40.50.450">
    <property type="match status" value="1"/>
</dbReference>
<dbReference type="RefSeq" id="WP_232417728.1">
    <property type="nucleotide sequence ID" value="NZ_CP101990.1"/>
</dbReference>
<organism evidence="3 4">
    <name type="scientific">Aeromicrobium duanguangcaii</name>
    <dbReference type="NCBI Taxonomy" id="2968086"/>
    <lineage>
        <taxon>Bacteria</taxon>
        <taxon>Bacillati</taxon>
        <taxon>Actinomycetota</taxon>
        <taxon>Actinomycetes</taxon>
        <taxon>Propionibacteriales</taxon>
        <taxon>Nocardioidaceae</taxon>
        <taxon>Aeromicrobium</taxon>
    </lineage>
</organism>
<evidence type="ECO:0000256" key="1">
    <source>
        <dbReference type="ARBA" id="ARBA00006763"/>
    </source>
</evidence>
<proteinExistence type="inferred from homology"/>
<comment type="similarity">
    <text evidence="1 2">Belongs to the LOG family.</text>
</comment>
<comment type="catalytic activity">
    <reaction evidence="2">
        <text>N(6)-(dimethylallyl)adenosine 5'-phosphate + H2O = N(6)-dimethylallyladenine + D-ribose 5-phosphate</text>
        <dbReference type="Rhea" id="RHEA:48560"/>
        <dbReference type="ChEBI" id="CHEBI:15377"/>
        <dbReference type="ChEBI" id="CHEBI:17660"/>
        <dbReference type="ChEBI" id="CHEBI:57526"/>
        <dbReference type="ChEBI" id="CHEBI:78346"/>
        <dbReference type="EC" id="3.2.2.n1"/>
    </reaction>
</comment>
<dbReference type="NCBIfam" id="TIGR00730">
    <property type="entry name" value="Rossman fold protein, TIGR00730 family"/>
    <property type="match status" value="1"/>
</dbReference>
<keyword evidence="4" id="KW-1185">Reference proteome</keyword>
<sequence>MSPSSERAVRAVCLFCGARDGARPEYVRAAQEFGAALAGAGVNLVFGGGTIGIMGAASRAAKDAGGRAIGVIPKSLLEREGGRPGEPDLHVVDTMHERKALMHELSDAFVVLPGGLGTYEEFFEILTWRQLGIHDKPIVVVDVEGYYGPLRDIVAHGVTEGFVSDTDHDLCVIVDTVDEALAVLGIAR</sequence>
<name>A0ABY5KIK2_9ACTN</name>
<dbReference type="PANTHER" id="PTHR31223:SF70">
    <property type="entry name" value="LOG FAMILY PROTEIN YJL055W"/>
    <property type="match status" value="1"/>
</dbReference>
<accession>A0ABY5KIK2</accession>
<protein>
    <recommendedName>
        <fullName evidence="2">Cytokinin riboside 5'-monophosphate phosphoribohydrolase</fullName>
        <ecNumber evidence="2">3.2.2.n1</ecNumber>
    </recommendedName>
</protein>
<dbReference type="EC" id="3.2.2.n1" evidence="2"/>
<dbReference type="EMBL" id="CP101990">
    <property type="protein sequence ID" value="UUI68871.1"/>
    <property type="molecule type" value="Genomic_DNA"/>
</dbReference>
<dbReference type="Pfam" id="PF03641">
    <property type="entry name" value="Lysine_decarbox"/>
    <property type="match status" value="1"/>
</dbReference>